<evidence type="ECO:0000313" key="2">
    <source>
        <dbReference type="Proteomes" id="UP000252519"/>
    </source>
</evidence>
<gene>
    <name evidence="1" type="ORF">ANCCAN_20767</name>
</gene>
<sequence>MDEGVFVGGAPPHIDAFESKLIINNDVLLDTENEVNTAVNLQDLAEVNAGKHNSESHVTTTTDSTTTTTSAHVVTKHSGEFIVSCPPLARFRTISN</sequence>
<proteinExistence type="predicted"/>
<comment type="caution">
    <text evidence="1">The sequence shown here is derived from an EMBL/GenBank/DDBJ whole genome shotgun (WGS) entry which is preliminary data.</text>
</comment>
<name>A0A368FMD6_ANCCA</name>
<dbReference type="OrthoDB" id="5857151at2759"/>
<dbReference type="AlphaFoldDB" id="A0A368FMD6"/>
<dbReference type="Proteomes" id="UP000252519">
    <property type="component" value="Unassembled WGS sequence"/>
</dbReference>
<organism evidence="1 2">
    <name type="scientific">Ancylostoma caninum</name>
    <name type="common">Dog hookworm</name>
    <dbReference type="NCBI Taxonomy" id="29170"/>
    <lineage>
        <taxon>Eukaryota</taxon>
        <taxon>Metazoa</taxon>
        <taxon>Ecdysozoa</taxon>
        <taxon>Nematoda</taxon>
        <taxon>Chromadorea</taxon>
        <taxon>Rhabditida</taxon>
        <taxon>Rhabditina</taxon>
        <taxon>Rhabditomorpha</taxon>
        <taxon>Strongyloidea</taxon>
        <taxon>Ancylostomatidae</taxon>
        <taxon>Ancylostomatinae</taxon>
        <taxon>Ancylostoma</taxon>
    </lineage>
</organism>
<protein>
    <submittedName>
        <fullName evidence="1">Uncharacterized protein</fullName>
    </submittedName>
</protein>
<dbReference type="STRING" id="29170.A0A368FMD6"/>
<reference evidence="1 2" key="1">
    <citation type="submission" date="2014-10" db="EMBL/GenBank/DDBJ databases">
        <title>Draft genome of the hookworm Ancylostoma caninum.</title>
        <authorList>
            <person name="Mitreva M."/>
        </authorList>
    </citation>
    <scope>NUCLEOTIDE SEQUENCE [LARGE SCALE GENOMIC DNA]</scope>
    <source>
        <strain evidence="1 2">Baltimore</strain>
    </source>
</reference>
<dbReference type="EMBL" id="JOJR01000927">
    <property type="protein sequence ID" value="RCN33401.1"/>
    <property type="molecule type" value="Genomic_DNA"/>
</dbReference>
<evidence type="ECO:0000313" key="1">
    <source>
        <dbReference type="EMBL" id="RCN33401.1"/>
    </source>
</evidence>
<accession>A0A368FMD6</accession>
<keyword evidence="2" id="KW-1185">Reference proteome</keyword>